<dbReference type="AlphaFoldDB" id="A0A6M3IS18"/>
<name>A0A6M3IS18_9ZZZZ</name>
<evidence type="ECO:0000313" key="1">
    <source>
        <dbReference type="EMBL" id="QJA60366.1"/>
    </source>
</evidence>
<gene>
    <name evidence="1" type="ORF">MM415B01123_0008</name>
</gene>
<protein>
    <submittedName>
        <fullName evidence="1">Uncharacterized protein</fullName>
    </submittedName>
</protein>
<proteinExistence type="predicted"/>
<dbReference type="EMBL" id="MT141406">
    <property type="protein sequence ID" value="QJA60366.1"/>
    <property type="molecule type" value="Genomic_DNA"/>
</dbReference>
<accession>A0A6M3IS18</accession>
<reference evidence="1" key="1">
    <citation type="submission" date="2020-03" db="EMBL/GenBank/DDBJ databases">
        <title>The deep terrestrial virosphere.</title>
        <authorList>
            <person name="Holmfeldt K."/>
            <person name="Nilsson E."/>
            <person name="Simone D."/>
            <person name="Lopez-Fernandez M."/>
            <person name="Wu X."/>
            <person name="de Brujin I."/>
            <person name="Lundin D."/>
            <person name="Andersson A."/>
            <person name="Bertilsson S."/>
            <person name="Dopson M."/>
        </authorList>
    </citation>
    <scope>NUCLEOTIDE SEQUENCE</scope>
    <source>
        <strain evidence="1">MM415B01123</strain>
    </source>
</reference>
<sequence>MAYSVYTDVTKLLLGMSFSESTGKILTGDITNIIVDVDNWIDAMLSNYYSVPITGTESLLIIKIISKYAAAAEVLRRVTAGIQGTKTDNKTGKEYQKRADDMLSAIQIGTMELTDATKTNASNIVRTGKYDATGELRTAKIKIDEVF</sequence>
<organism evidence="1">
    <name type="scientific">viral metagenome</name>
    <dbReference type="NCBI Taxonomy" id="1070528"/>
    <lineage>
        <taxon>unclassified sequences</taxon>
        <taxon>metagenomes</taxon>
        <taxon>organismal metagenomes</taxon>
    </lineage>
</organism>